<dbReference type="STRING" id="247279.NIES1031_21760"/>
<sequence length="61" mass="7135">MQSNVFPWFFLSQVAPVLVSFILVSLAIWMVNQFRKYHPLKVLILGIYALQRQRKPQGTSQ</sequence>
<dbReference type="AlphaFoldDB" id="A0A1U7HDB1"/>
<accession>A0A1U7HDB1</accession>
<dbReference type="EMBL" id="MRCC01000026">
    <property type="protein sequence ID" value="OKH21531.1"/>
    <property type="molecule type" value="Genomic_DNA"/>
</dbReference>
<protein>
    <submittedName>
        <fullName evidence="2">Uncharacterized protein</fullName>
    </submittedName>
</protein>
<keyword evidence="1" id="KW-0812">Transmembrane</keyword>
<dbReference type="RefSeq" id="WP_073551536.1">
    <property type="nucleotide sequence ID" value="NZ_CAWMVK010000019.1"/>
</dbReference>
<feature type="transmembrane region" description="Helical" evidence="1">
    <location>
        <begin position="6"/>
        <end position="31"/>
    </location>
</feature>
<evidence type="ECO:0000313" key="3">
    <source>
        <dbReference type="Proteomes" id="UP000185984"/>
    </source>
</evidence>
<dbReference type="Proteomes" id="UP000185984">
    <property type="component" value="Unassembled WGS sequence"/>
</dbReference>
<organism evidence="2 3">
    <name type="scientific">Chroogloeocystis siderophila 5.2 s.c.1</name>
    <dbReference type="NCBI Taxonomy" id="247279"/>
    <lineage>
        <taxon>Bacteria</taxon>
        <taxon>Bacillati</taxon>
        <taxon>Cyanobacteriota</taxon>
        <taxon>Cyanophyceae</taxon>
        <taxon>Oscillatoriophycideae</taxon>
        <taxon>Chroococcales</taxon>
        <taxon>Chroococcaceae</taxon>
        <taxon>Chroogloeocystis</taxon>
    </lineage>
</organism>
<proteinExistence type="predicted"/>
<reference evidence="2 3" key="1">
    <citation type="submission" date="2016-11" db="EMBL/GenBank/DDBJ databases">
        <title>Draft Genome Sequences of Nine Cyanobacterial Strains from Diverse Habitats.</title>
        <authorList>
            <person name="Zhu T."/>
            <person name="Hou S."/>
            <person name="Lu X."/>
            <person name="Hess W.R."/>
        </authorList>
    </citation>
    <scope>NUCLEOTIDE SEQUENCE [LARGE SCALE GENOMIC DNA]</scope>
    <source>
        <strain evidence="2 3">5.2 s.c.1</strain>
    </source>
</reference>
<comment type="caution">
    <text evidence="2">The sequence shown here is derived from an EMBL/GenBank/DDBJ whole genome shotgun (WGS) entry which is preliminary data.</text>
</comment>
<keyword evidence="1" id="KW-0472">Membrane</keyword>
<evidence type="ECO:0000313" key="2">
    <source>
        <dbReference type="EMBL" id="OKH21531.1"/>
    </source>
</evidence>
<gene>
    <name evidence="2" type="ORF">NIES1031_21760</name>
</gene>
<evidence type="ECO:0000256" key="1">
    <source>
        <dbReference type="SAM" id="Phobius"/>
    </source>
</evidence>
<name>A0A1U7HDB1_9CHRO</name>
<keyword evidence="1" id="KW-1133">Transmembrane helix</keyword>
<keyword evidence="3" id="KW-1185">Reference proteome</keyword>